<keyword evidence="3 6" id="KW-0812">Transmembrane</keyword>
<organism evidence="8 9">
    <name type="scientific">Stakelama tenebrarum</name>
    <dbReference type="NCBI Taxonomy" id="2711215"/>
    <lineage>
        <taxon>Bacteria</taxon>
        <taxon>Pseudomonadati</taxon>
        <taxon>Pseudomonadota</taxon>
        <taxon>Alphaproteobacteria</taxon>
        <taxon>Sphingomonadales</taxon>
        <taxon>Sphingomonadaceae</taxon>
        <taxon>Stakelama</taxon>
    </lineage>
</organism>
<dbReference type="Pfam" id="PF02687">
    <property type="entry name" value="FtsX"/>
    <property type="match status" value="1"/>
</dbReference>
<dbReference type="PANTHER" id="PTHR47755:SF1">
    <property type="entry name" value="CELL DIVISION PROTEIN FTSX"/>
    <property type="match status" value="1"/>
</dbReference>
<feature type="transmembrane region" description="Helical" evidence="6">
    <location>
        <begin position="223"/>
        <end position="247"/>
    </location>
</feature>
<name>A0A6G6Y1I6_9SPHN</name>
<accession>A0A6G6Y1I6</accession>
<dbReference type="KEGG" id="spzr:G5C33_00805"/>
<reference evidence="8 9" key="1">
    <citation type="submission" date="2020-02" db="EMBL/GenBank/DDBJ databases">
        <authorList>
            <person name="Zheng R.K."/>
            <person name="Sun C.M."/>
        </authorList>
    </citation>
    <scope>NUCLEOTIDE SEQUENCE [LARGE SCALE GENOMIC DNA]</scope>
    <source>
        <strain evidence="9">zrk23</strain>
    </source>
</reference>
<evidence type="ECO:0000256" key="5">
    <source>
        <dbReference type="ARBA" id="ARBA00023136"/>
    </source>
</evidence>
<comment type="subcellular location">
    <subcellularLocation>
        <location evidence="1">Cell membrane</location>
        <topology evidence="1">Multi-pass membrane protein</topology>
    </subcellularLocation>
</comment>
<evidence type="ECO:0000256" key="6">
    <source>
        <dbReference type="SAM" id="Phobius"/>
    </source>
</evidence>
<evidence type="ECO:0000313" key="8">
    <source>
        <dbReference type="EMBL" id="QIG78473.1"/>
    </source>
</evidence>
<dbReference type="InterPro" id="IPR003838">
    <property type="entry name" value="ABC3_permease_C"/>
</dbReference>
<dbReference type="GO" id="GO:0005886">
    <property type="term" value="C:plasma membrane"/>
    <property type="evidence" value="ECO:0007669"/>
    <property type="project" value="UniProtKB-SubCell"/>
</dbReference>
<dbReference type="EMBL" id="CP049109">
    <property type="protein sequence ID" value="QIG78473.1"/>
    <property type="molecule type" value="Genomic_DNA"/>
</dbReference>
<keyword evidence="5 6" id="KW-0472">Membrane</keyword>
<keyword evidence="2" id="KW-1003">Cell membrane</keyword>
<keyword evidence="4 6" id="KW-1133">Transmembrane helix</keyword>
<gene>
    <name evidence="8" type="ORF">G5C33_00805</name>
</gene>
<sequence>MKFSINPAGPERRLLDRSRRTRAMSWIMAIMLFLTVLAGALGLGMFAARGSLDRQLAGRLTVQIVEPDEAARDRDTRAMADAFRKLPAVKRVEVVDRERLAELVRPWLGDAGLDPDLPMPAMIDVDLSDASDAAVSRVESAAREIYAEARVDRHAQWLSPIRGFMTTLSWLAIGLVLLMASATAAVVLLVARSGLDTHRDTIEVLHMLGATDLQVARLFQRRIAFDTLLGGLVGTGLAMALVAFLQSRLGMLGSEMLSGVALHQRDWFLLLILPILFALMATFAARVAVLGALRRIL</sequence>
<dbReference type="RefSeq" id="WP_165325471.1">
    <property type="nucleotide sequence ID" value="NZ_CP049109.1"/>
</dbReference>
<dbReference type="GO" id="GO:0051301">
    <property type="term" value="P:cell division"/>
    <property type="evidence" value="ECO:0007669"/>
    <property type="project" value="InterPro"/>
</dbReference>
<keyword evidence="9" id="KW-1185">Reference proteome</keyword>
<feature type="transmembrane region" description="Helical" evidence="6">
    <location>
        <begin position="23"/>
        <end position="48"/>
    </location>
</feature>
<feature type="domain" description="ABC3 transporter permease C-terminal" evidence="7">
    <location>
        <begin position="175"/>
        <end position="293"/>
    </location>
</feature>
<dbReference type="InterPro" id="IPR004513">
    <property type="entry name" value="FtsX"/>
</dbReference>
<protein>
    <submittedName>
        <fullName evidence="8">Permease</fullName>
    </submittedName>
</protein>
<evidence type="ECO:0000256" key="3">
    <source>
        <dbReference type="ARBA" id="ARBA00022692"/>
    </source>
</evidence>
<dbReference type="PANTHER" id="PTHR47755">
    <property type="entry name" value="CELL DIVISION PROTEIN FTSX"/>
    <property type="match status" value="1"/>
</dbReference>
<feature type="transmembrane region" description="Helical" evidence="6">
    <location>
        <begin position="168"/>
        <end position="191"/>
    </location>
</feature>
<dbReference type="AlphaFoldDB" id="A0A6G6Y1I6"/>
<dbReference type="GO" id="GO:0032153">
    <property type="term" value="C:cell division site"/>
    <property type="evidence" value="ECO:0007669"/>
    <property type="project" value="TreeGrafter"/>
</dbReference>
<evidence type="ECO:0000256" key="1">
    <source>
        <dbReference type="ARBA" id="ARBA00004651"/>
    </source>
</evidence>
<evidence type="ECO:0000313" key="9">
    <source>
        <dbReference type="Proteomes" id="UP000501568"/>
    </source>
</evidence>
<proteinExistence type="predicted"/>
<evidence type="ECO:0000256" key="2">
    <source>
        <dbReference type="ARBA" id="ARBA00022475"/>
    </source>
</evidence>
<evidence type="ECO:0000259" key="7">
    <source>
        <dbReference type="Pfam" id="PF02687"/>
    </source>
</evidence>
<feature type="transmembrane region" description="Helical" evidence="6">
    <location>
        <begin position="267"/>
        <end position="293"/>
    </location>
</feature>
<evidence type="ECO:0000256" key="4">
    <source>
        <dbReference type="ARBA" id="ARBA00022989"/>
    </source>
</evidence>
<dbReference type="Proteomes" id="UP000501568">
    <property type="component" value="Chromosome"/>
</dbReference>